<dbReference type="PANTHER" id="PTHR38108:SF1">
    <property type="entry name" value="UPF0319 PROTEIN YCCT"/>
    <property type="match status" value="1"/>
</dbReference>
<reference evidence="4 5" key="1">
    <citation type="submission" date="2007-03" db="EMBL/GenBank/DDBJ databases">
        <authorList>
            <person name="Heidelberg J."/>
        </authorList>
    </citation>
    <scope>NUCLEOTIDE SEQUENCE [LARGE SCALE GENOMIC DNA]</scope>
    <source>
        <strain evidence="5">ATCC 39541 / Classical Ogawa 395 / O395</strain>
    </source>
</reference>
<evidence type="ECO:0000256" key="1">
    <source>
        <dbReference type="ARBA" id="ARBA00008490"/>
    </source>
</evidence>
<dbReference type="KEGG" id="vcr:VC395_1968"/>
<dbReference type="GeneID" id="69719516"/>
<name>A0A0H3AJQ5_VIBC3</name>
<dbReference type="AlphaFoldDB" id="A0A0H3AJQ5"/>
<feature type="signal peptide" evidence="3">
    <location>
        <begin position="1"/>
        <end position="21"/>
    </location>
</feature>
<dbReference type="PANTHER" id="PTHR38108">
    <property type="entry name" value="UPF0319 PROTEIN YCCT"/>
    <property type="match status" value="1"/>
</dbReference>
<organism evidence="4 5">
    <name type="scientific">Vibrio cholerae serotype O1 (strain ATCC 39541 / Classical Ogawa 395 / O395)</name>
    <dbReference type="NCBI Taxonomy" id="345073"/>
    <lineage>
        <taxon>Bacteria</taxon>
        <taxon>Pseudomonadati</taxon>
        <taxon>Pseudomonadota</taxon>
        <taxon>Gammaproteobacteria</taxon>
        <taxon>Vibrionales</taxon>
        <taxon>Vibrionaceae</taxon>
        <taxon>Vibrio</taxon>
    </lineage>
</organism>
<evidence type="ECO:0000256" key="2">
    <source>
        <dbReference type="ARBA" id="ARBA00022729"/>
    </source>
</evidence>
<evidence type="ECO:0000313" key="5">
    <source>
        <dbReference type="Proteomes" id="UP000000249"/>
    </source>
</evidence>
<dbReference type="InterPro" id="IPR018635">
    <property type="entry name" value="UPF0319"/>
</dbReference>
<gene>
    <name evidence="4" type="ordered locus">VC0395_A1444</name>
</gene>
<dbReference type="HAMAP" id="MF_00789">
    <property type="entry name" value="UPF0319"/>
    <property type="match status" value="1"/>
</dbReference>
<dbReference type="Proteomes" id="UP000000249">
    <property type="component" value="Chromosome 1"/>
</dbReference>
<dbReference type="EMBL" id="CP000627">
    <property type="protein sequence ID" value="ABQ20394.1"/>
    <property type="molecule type" value="Genomic_DNA"/>
</dbReference>
<feature type="chain" id="PRO_5025750757" description="UPF0319 protein VC0395_A1444" evidence="3">
    <location>
        <begin position="22"/>
        <end position="224"/>
    </location>
</feature>
<proteinExistence type="inferred from homology"/>
<keyword evidence="2 3" id="KW-0732">Signal</keyword>
<dbReference type="OrthoDB" id="6214779at2"/>
<protein>
    <recommendedName>
        <fullName evidence="3">UPF0319 protein VC0395_A1444</fullName>
    </recommendedName>
</protein>
<dbReference type="eggNOG" id="COG3110">
    <property type="taxonomic scope" value="Bacteria"/>
</dbReference>
<sequence length="224" mass="25136" precursor="true">MKLNPLILGLLLSFSAGHSLADVVLKVPENIDLLSVNMQKPKSEGGLFGDKTIMLKDGTNQIVFRYIPTFDDGDDVKKVYSDTIIAKFESENATLHFKIPSYRNIKEANEKIQTMEWQLVDEKGQSVALVEDKLLNPGVQWGRNYSQEATEYNQNGGVAAIGYLKVVTNEAQLSENTTQVIMSEASQPLEVVGSSNNLTQLQLWYSKASKEERKAFKKWMVDQE</sequence>
<dbReference type="PATRIC" id="fig|345073.21.peg.1900"/>
<comment type="similarity">
    <text evidence="1 3">Belongs to the UPF0319 family.</text>
</comment>
<dbReference type="KEGG" id="vco:VC0395_A1444"/>
<accession>A0A0H3AJQ5</accession>
<evidence type="ECO:0000256" key="3">
    <source>
        <dbReference type="HAMAP-Rule" id="MF_00789"/>
    </source>
</evidence>
<dbReference type="Pfam" id="PF09829">
    <property type="entry name" value="DUF2057"/>
    <property type="match status" value="1"/>
</dbReference>
<dbReference type="RefSeq" id="WP_000773947.1">
    <property type="nucleotide sequence ID" value="NC_009457.1"/>
</dbReference>
<evidence type="ECO:0000313" key="4">
    <source>
        <dbReference type="EMBL" id="ABQ20394.1"/>
    </source>
</evidence>